<keyword evidence="6" id="KW-0156">Chromatin regulator</keyword>
<feature type="repeat" description="MBT" evidence="10">
    <location>
        <begin position="691"/>
        <end position="789"/>
    </location>
</feature>
<dbReference type="SUPFAM" id="SSF63748">
    <property type="entry name" value="Tudor/PWWP/MBT"/>
    <property type="match status" value="3"/>
</dbReference>
<dbReference type="CDD" id="cd20101">
    <property type="entry name" value="MBT_L3MBTL1-like_rpt1"/>
    <property type="match status" value="1"/>
</dbReference>
<evidence type="ECO:0000256" key="8">
    <source>
        <dbReference type="ARBA" id="ARBA00023163"/>
    </source>
</evidence>
<dbReference type="PROSITE" id="PS51802">
    <property type="entry name" value="ZF_CCHHC"/>
    <property type="match status" value="1"/>
</dbReference>
<evidence type="ECO:0000313" key="13">
    <source>
        <dbReference type="EMBL" id="CAD7077787.1"/>
    </source>
</evidence>
<dbReference type="OrthoDB" id="8188861at2759"/>
<comment type="subcellular location">
    <subcellularLocation>
        <location evidence="1">Nucleus</location>
    </subcellularLocation>
</comment>
<dbReference type="InterPro" id="IPR001660">
    <property type="entry name" value="SAM"/>
</dbReference>
<evidence type="ECO:0000313" key="14">
    <source>
        <dbReference type="Proteomes" id="UP000594454"/>
    </source>
</evidence>
<sequence>MPSAGATPANRVTMAVRCDKPILELPKLVPVTDPKPSMESPQQSMLRKSVTTSTTAAGGQPNLVKLVQKTIPIRTIQGPNGNLIVQGPKNKILSLQIKGTSIASPQLVPINFPNENKTAMLKVSGVTSFQTHKLVPKETSTTKATASKHLFSNLKHSKDVMMTSKTPSKQSTSLVKLTTQDTQTLFKVPSKEPPPASKLSPNITSSLPTATSQVINTLVSSKALEIKPITVTDSPKALTPAQAATVPITQITPTNLLTKLCTTKADTGDLDTVTIEKKTVKKLQPTKLVPSRKDYGSNVVFTPTSTSGNKMISLQISNGRLSDPNGPIKLISANNPVTKVQPEKLVDKPNSDKTESPALDSPPLPHKEEVEKSQSSASSIPQQTTEQSAPEEESAVQNKQIKRKQQSLLRNKTIEDLQRSPRTKCRSKSLTVFRNKLKRQKRRLSTASDSDIKKVNRVKLNTASSLTINKTPPENQVNKLLCPEKISTSSDSLGSTSPIEEKVASVPINFAPTEIIEMNSSDDDDKTAIEERINRSSPPTKVGENEIYSCLNWHDGVGSLKESSLQFQFNEFGLIEILESAPIKTELDCHYEKPIFEREVKSQKTLDYSNPYFCKGCNCKGAAVDFLTPEFCSRECIRKYNRRLGGNVSNFKTTKKYTNRKKCIIPMEDLDSDPLEIKSDLSLLLKPSKFFSWETYLNASKGKPTPIELFLNPFPCSSNMFQVGMKLEAIDPEHSSMFCVCTIVEKKGYRLKLNFDGYSKYYDFWVNADSMDIFPPGWCAKTNRTLQPPRGTSPLSFNWPKYLTQTKALPAPRNLFTHLNSSSQTHGYKVGMKIEADDLRNSGKVCVATIADILDNRLLILFDGWDDSYSYWIDINSPYIHPVNWHKKNGFSIVPPPEYEERFSWGAYLAETGAEPATEDLFKTRDPVDFKPGYKLEVVDKRNPALIRPASVVMTDDYEIKVLFEGWPMEYAFWIEDDSPDIHPIGWCEITNHELEPPPEYDSLPSRYDCKFPGCRGIGNALHPELDYHTNILSCPYETANWSKEIDKTGRLNNFNRYDTSAMLNKPKEIIPRNKRKADTSPRPHIIAKLPKHQMQVQHSLLQQASLQVTGSTGMSLLANKSNKSETNIDTINIARHLLCDYGPRLQQVYPLWKQNSECLAVNLSENKDHSKNPLEWSVDDVAEYISKLPRCQAIAQEFIKQDIDGSAFLSMRQSDLTEFMKIKLGPAIKIYNQIVQLREEVVTRFMTGSSRVS</sequence>
<dbReference type="GO" id="GO:0042393">
    <property type="term" value="F:histone binding"/>
    <property type="evidence" value="ECO:0007669"/>
    <property type="project" value="TreeGrafter"/>
</dbReference>
<feature type="region of interest" description="Disordered" evidence="11">
    <location>
        <begin position="29"/>
        <end position="57"/>
    </location>
</feature>
<dbReference type="AlphaFoldDB" id="A0A7R8UBR6"/>
<protein>
    <recommendedName>
        <fullName evidence="12">SAM domain-containing protein</fullName>
    </recommendedName>
</protein>
<dbReference type="Gene3D" id="1.10.150.50">
    <property type="entry name" value="Transcription Factor, Ets-1"/>
    <property type="match status" value="1"/>
</dbReference>
<dbReference type="SMART" id="SM00561">
    <property type="entry name" value="MBT"/>
    <property type="match status" value="3"/>
</dbReference>
<feature type="domain" description="SAM" evidence="12">
    <location>
        <begin position="1177"/>
        <end position="1241"/>
    </location>
</feature>
<organism evidence="13 14">
    <name type="scientific">Hermetia illucens</name>
    <name type="common">Black soldier fly</name>
    <dbReference type="NCBI Taxonomy" id="343691"/>
    <lineage>
        <taxon>Eukaryota</taxon>
        <taxon>Metazoa</taxon>
        <taxon>Ecdysozoa</taxon>
        <taxon>Arthropoda</taxon>
        <taxon>Hexapoda</taxon>
        <taxon>Insecta</taxon>
        <taxon>Pterygota</taxon>
        <taxon>Neoptera</taxon>
        <taxon>Endopterygota</taxon>
        <taxon>Diptera</taxon>
        <taxon>Brachycera</taxon>
        <taxon>Stratiomyomorpha</taxon>
        <taxon>Stratiomyidae</taxon>
        <taxon>Hermetiinae</taxon>
        <taxon>Hermetia</taxon>
    </lineage>
</organism>
<dbReference type="InParanoid" id="A0A7R8UBR6"/>
<keyword evidence="4" id="KW-0863">Zinc-finger</keyword>
<dbReference type="EMBL" id="LR899009">
    <property type="protein sequence ID" value="CAD7077787.1"/>
    <property type="molecule type" value="Genomic_DNA"/>
</dbReference>
<feature type="compositionally biased region" description="Basic and acidic residues" evidence="11">
    <location>
        <begin position="341"/>
        <end position="355"/>
    </location>
</feature>
<evidence type="ECO:0000256" key="9">
    <source>
        <dbReference type="ARBA" id="ARBA00023242"/>
    </source>
</evidence>
<evidence type="ECO:0000259" key="12">
    <source>
        <dbReference type="PROSITE" id="PS50105"/>
    </source>
</evidence>
<dbReference type="CDD" id="cd20103">
    <property type="entry name" value="MBT_L3MBTL1-like_rpt3"/>
    <property type="match status" value="1"/>
</dbReference>
<feature type="compositionally biased region" description="Polar residues" evidence="11">
    <location>
        <begin position="39"/>
        <end position="57"/>
    </location>
</feature>
<evidence type="ECO:0000256" key="3">
    <source>
        <dbReference type="ARBA" id="ARBA00022737"/>
    </source>
</evidence>
<evidence type="ECO:0000256" key="4">
    <source>
        <dbReference type="ARBA" id="ARBA00022771"/>
    </source>
</evidence>
<dbReference type="InterPro" id="IPR013761">
    <property type="entry name" value="SAM/pointed_sf"/>
</dbReference>
<dbReference type="Proteomes" id="UP000594454">
    <property type="component" value="Chromosome 1"/>
</dbReference>
<dbReference type="GO" id="GO:0045892">
    <property type="term" value="P:negative regulation of DNA-templated transcription"/>
    <property type="evidence" value="ECO:0007669"/>
    <property type="project" value="TreeGrafter"/>
</dbReference>
<dbReference type="GO" id="GO:0003682">
    <property type="term" value="F:chromatin binding"/>
    <property type="evidence" value="ECO:0007669"/>
    <property type="project" value="TreeGrafter"/>
</dbReference>
<keyword evidence="14" id="KW-1185">Reference proteome</keyword>
<feature type="repeat" description="MBT" evidence="10">
    <location>
        <begin position="903"/>
        <end position="998"/>
    </location>
</feature>
<gene>
    <name evidence="13" type="ORF">HERILL_LOCUS1100</name>
</gene>
<evidence type="ECO:0000256" key="6">
    <source>
        <dbReference type="ARBA" id="ARBA00022853"/>
    </source>
</evidence>
<dbReference type="PANTHER" id="PTHR12247">
    <property type="entry name" value="POLYCOMB GROUP PROTEIN"/>
    <property type="match status" value="1"/>
</dbReference>
<evidence type="ECO:0000256" key="10">
    <source>
        <dbReference type="PROSITE-ProRule" id="PRU00459"/>
    </source>
</evidence>
<evidence type="ECO:0000256" key="7">
    <source>
        <dbReference type="ARBA" id="ARBA00023015"/>
    </source>
</evidence>
<dbReference type="PROSITE" id="PS51079">
    <property type="entry name" value="MBT"/>
    <property type="match status" value="3"/>
</dbReference>
<dbReference type="GO" id="GO:0006325">
    <property type="term" value="P:chromatin organization"/>
    <property type="evidence" value="ECO:0007669"/>
    <property type="project" value="UniProtKB-KW"/>
</dbReference>
<dbReference type="InterPro" id="IPR002515">
    <property type="entry name" value="Znf_C2H2C"/>
</dbReference>
<proteinExistence type="predicted"/>
<dbReference type="InterPro" id="IPR004092">
    <property type="entry name" value="Mbt"/>
</dbReference>
<keyword evidence="9" id="KW-0539">Nucleus</keyword>
<evidence type="ECO:0000256" key="2">
    <source>
        <dbReference type="ARBA" id="ARBA00022723"/>
    </source>
</evidence>
<keyword evidence="2" id="KW-0479">Metal-binding</keyword>
<keyword evidence="5" id="KW-0862">Zinc</keyword>
<evidence type="ECO:0000256" key="5">
    <source>
        <dbReference type="ARBA" id="ARBA00022833"/>
    </source>
</evidence>
<dbReference type="GO" id="GO:0008270">
    <property type="term" value="F:zinc ion binding"/>
    <property type="evidence" value="ECO:0007669"/>
    <property type="project" value="UniProtKB-KW"/>
</dbReference>
<dbReference type="InterPro" id="IPR050548">
    <property type="entry name" value="PcG_chromatin_remod_factors"/>
</dbReference>
<feature type="region of interest" description="Disordered" evidence="11">
    <location>
        <begin position="317"/>
        <end position="426"/>
    </location>
</feature>
<dbReference type="Pfam" id="PF02820">
    <property type="entry name" value="MBT"/>
    <property type="match status" value="3"/>
</dbReference>
<accession>A0A7R8UBR6</accession>
<reference evidence="13 14" key="1">
    <citation type="submission" date="2020-11" db="EMBL/GenBank/DDBJ databases">
        <authorList>
            <person name="Wallbank WR R."/>
            <person name="Pardo Diaz C."/>
            <person name="Kozak K."/>
            <person name="Martin S."/>
            <person name="Jiggins C."/>
            <person name="Moest M."/>
            <person name="Warren A I."/>
            <person name="Generalovic N T."/>
            <person name="Byers J.R.P. K."/>
            <person name="Montejo-Kovacevich G."/>
            <person name="Yen C E."/>
        </authorList>
    </citation>
    <scope>NUCLEOTIDE SEQUENCE [LARGE SCALE GENOMIC DNA]</scope>
</reference>
<dbReference type="CDD" id="cd20102">
    <property type="entry name" value="MBT_L3MBTL1-like_rpt2"/>
    <property type="match status" value="1"/>
</dbReference>
<dbReference type="PROSITE" id="PS50105">
    <property type="entry name" value="SAM_DOMAIN"/>
    <property type="match status" value="1"/>
</dbReference>
<dbReference type="SMART" id="SM00454">
    <property type="entry name" value="SAM"/>
    <property type="match status" value="1"/>
</dbReference>
<keyword evidence="8" id="KW-0804">Transcription</keyword>
<dbReference type="PANTHER" id="PTHR12247:SF131">
    <property type="entry name" value="LD05287P"/>
    <property type="match status" value="1"/>
</dbReference>
<evidence type="ECO:0000256" key="1">
    <source>
        <dbReference type="ARBA" id="ARBA00004123"/>
    </source>
</evidence>
<feature type="compositionally biased region" description="Polar residues" evidence="11">
    <location>
        <begin position="373"/>
        <end position="388"/>
    </location>
</feature>
<keyword evidence="7" id="KW-0805">Transcription regulation</keyword>
<dbReference type="CDD" id="cd09509">
    <property type="entry name" value="SAM_Polycomb"/>
    <property type="match status" value="1"/>
</dbReference>
<feature type="repeat" description="MBT" evidence="10">
    <location>
        <begin position="797"/>
        <end position="896"/>
    </location>
</feature>
<dbReference type="GO" id="GO:0005634">
    <property type="term" value="C:nucleus"/>
    <property type="evidence" value="ECO:0007669"/>
    <property type="project" value="UniProtKB-SubCell"/>
</dbReference>
<dbReference type="Gene3D" id="2.30.30.140">
    <property type="match status" value="3"/>
</dbReference>
<evidence type="ECO:0000256" key="11">
    <source>
        <dbReference type="SAM" id="MobiDB-lite"/>
    </source>
</evidence>
<keyword evidence="3" id="KW-0677">Repeat</keyword>
<dbReference type="Pfam" id="PF00536">
    <property type="entry name" value="SAM_1"/>
    <property type="match status" value="1"/>
</dbReference>
<dbReference type="SUPFAM" id="SSF47769">
    <property type="entry name" value="SAM/Pointed domain"/>
    <property type="match status" value="1"/>
</dbReference>
<name>A0A7R8UBR6_HERIL</name>